<dbReference type="EMBL" id="KZ772693">
    <property type="protein sequence ID" value="PTQ44164.1"/>
    <property type="molecule type" value="Genomic_DNA"/>
</dbReference>
<sequence length="129" mass="14490">MEPQQWHRPRNATKRFRPCDSTLKLLVGGGVSPEGTRRGRVMIGIPGWKGKFGSCCSEKHEYQIKPVVPKTSINSPGAKSLRKGQPCQKQIRLICSAQRPSPRCQLQVISHHHRRKTTNRIVGGKMAQN</sequence>
<evidence type="ECO:0000313" key="1">
    <source>
        <dbReference type="EMBL" id="PTQ44164.1"/>
    </source>
</evidence>
<evidence type="ECO:0000313" key="2">
    <source>
        <dbReference type="Proteomes" id="UP000244005"/>
    </source>
</evidence>
<gene>
    <name evidence="1" type="ORF">MARPO_0021s0040</name>
</gene>
<name>A0A2R6XDI7_MARPO</name>
<accession>A0A2R6XDI7</accession>
<dbReference type="Gramene" id="Mp2g05840.1">
    <property type="protein sequence ID" value="Mp2g05840.1.cds1"/>
    <property type="gene ID" value="Mp2g05840"/>
</dbReference>
<dbReference type="AlphaFoldDB" id="A0A2R6XDI7"/>
<keyword evidence="2" id="KW-1185">Reference proteome</keyword>
<proteinExistence type="predicted"/>
<reference evidence="2" key="1">
    <citation type="journal article" date="2017" name="Cell">
        <title>Insights into land plant evolution garnered from the Marchantia polymorpha genome.</title>
        <authorList>
            <person name="Bowman J.L."/>
            <person name="Kohchi T."/>
            <person name="Yamato K.T."/>
            <person name="Jenkins J."/>
            <person name="Shu S."/>
            <person name="Ishizaki K."/>
            <person name="Yamaoka S."/>
            <person name="Nishihama R."/>
            <person name="Nakamura Y."/>
            <person name="Berger F."/>
            <person name="Adam C."/>
            <person name="Aki S.S."/>
            <person name="Althoff F."/>
            <person name="Araki T."/>
            <person name="Arteaga-Vazquez M.A."/>
            <person name="Balasubrmanian S."/>
            <person name="Barry K."/>
            <person name="Bauer D."/>
            <person name="Boehm C.R."/>
            <person name="Briginshaw L."/>
            <person name="Caballero-Perez J."/>
            <person name="Catarino B."/>
            <person name="Chen F."/>
            <person name="Chiyoda S."/>
            <person name="Chovatia M."/>
            <person name="Davies K.M."/>
            <person name="Delmans M."/>
            <person name="Demura T."/>
            <person name="Dierschke T."/>
            <person name="Dolan L."/>
            <person name="Dorantes-Acosta A.E."/>
            <person name="Eklund D.M."/>
            <person name="Florent S.N."/>
            <person name="Flores-Sandoval E."/>
            <person name="Fujiyama A."/>
            <person name="Fukuzawa H."/>
            <person name="Galik B."/>
            <person name="Grimanelli D."/>
            <person name="Grimwood J."/>
            <person name="Grossniklaus U."/>
            <person name="Hamada T."/>
            <person name="Haseloff J."/>
            <person name="Hetherington A.J."/>
            <person name="Higo A."/>
            <person name="Hirakawa Y."/>
            <person name="Hundley H.N."/>
            <person name="Ikeda Y."/>
            <person name="Inoue K."/>
            <person name="Inoue S.I."/>
            <person name="Ishida S."/>
            <person name="Jia Q."/>
            <person name="Kakita M."/>
            <person name="Kanazawa T."/>
            <person name="Kawai Y."/>
            <person name="Kawashima T."/>
            <person name="Kennedy M."/>
            <person name="Kinose K."/>
            <person name="Kinoshita T."/>
            <person name="Kohara Y."/>
            <person name="Koide E."/>
            <person name="Komatsu K."/>
            <person name="Kopischke S."/>
            <person name="Kubo M."/>
            <person name="Kyozuka J."/>
            <person name="Lagercrantz U."/>
            <person name="Lin S.S."/>
            <person name="Lindquist E."/>
            <person name="Lipzen A.M."/>
            <person name="Lu C.W."/>
            <person name="De Luna E."/>
            <person name="Martienssen R.A."/>
            <person name="Minamino N."/>
            <person name="Mizutani M."/>
            <person name="Mizutani M."/>
            <person name="Mochizuki N."/>
            <person name="Monte I."/>
            <person name="Mosher R."/>
            <person name="Nagasaki H."/>
            <person name="Nakagami H."/>
            <person name="Naramoto S."/>
            <person name="Nishitani K."/>
            <person name="Ohtani M."/>
            <person name="Okamoto T."/>
            <person name="Okumura M."/>
            <person name="Phillips J."/>
            <person name="Pollak B."/>
            <person name="Reinders A."/>
            <person name="Rovekamp M."/>
            <person name="Sano R."/>
            <person name="Sawa S."/>
            <person name="Schmid M.W."/>
            <person name="Shirakawa M."/>
            <person name="Solano R."/>
            <person name="Spunde A."/>
            <person name="Suetsugu N."/>
            <person name="Sugano S."/>
            <person name="Sugiyama A."/>
            <person name="Sun R."/>
            <person name="Suzuki Y."/>
            <person name="Takenaka M."/>
            <person name="Takezawa D."/>
            <person name="Tomogane H."/>
            <person name="Tsuzuki M."/>
            <person name="Ueda T."/>
            <person name="Umeda M."/>
            <person name="Ward J.M."/>
            <person name="Watanabe Y."/>
            <person name="Yazaki K."/>
            <person name="Yokoyama R."/>
            <person name="Yoshitake Y."/>
            <person name="Yotsui I."/>
            <person name="Zachgo S."/>
            <person name="Schmutz J."/>
        </authorList>
    </citation>
    <scope>NUCLEOTIDE SEQUENCE [LARGE SCALE GENOMIC DNA]</scope>
    <source>
        <strain evidence="2">Tak-1</strain>
    </source>
</reference>
<organism evidence="1 2">
    <name type="scientific">Marchantia polymorpha</name>
    <name type="common">Common liverwort</name>
    <name type="synonym">Marchantia aquatica</name>
    <dbReference type="NCBI Taxonomy" id="3197"/>
    <lineage>
        <taxon>Eukaryota</taxon>
        <taxon>Viridiplantae</taxon>
        <taxon>Streptophyta</taxon>
        <taxon>Embryophyta</taxon>
        <taxon>Marchantiophyta</taxon>
        <taxon>Marchantiopsida</taxon>
        <taxon>Marchantiidae</taxon>
        <taxon>Marchantiales</taxon>
        <taxon>Marchantiaceae</taxon>
        <taxon>Marchantia</taxon>
    </lineage>
</organism>
<protein>
    <submittedName>
        <fullName evidence="1">Uncharacterized protein</fullName>
    </submittedName>
</protein>
<dbReference type="Proteomes" id="UP000244005">
    <property type="component" value="Unassembled WGS sequence"/>
</dbReference>